<dbReference type="Gene3D" id="3.40.50.10140">
    <property type="entry name" value="Toll/interleukin-1 receptor homology (TIR) domain"/>
    <property type="match status" value="1"/>
</dbReference>
<dbReference type="Pfam" id="PF13676">
    <property type="entry name" value="TIR_2"/>
    <property type="match status" value="1"/>
</dbReference>
<comment type="caution">
    <text evidence="2">The sequence shown here is derived from an EMBL/GenBank/DDBJ whole genome shotgun (WGS) entry which is preliminary data.</text>
</comment>
<dbReference type="GO" id="GO:0007165">
    <property type="term" value="P:signal transduction"/>
    <property type="evidence" value="ECO:0007669"/>
    <property type="project" value="InterPro"/>
</dbReference>
<dbReference type="EMBL" id="VJMF01000159">
    <property type="protein sequence ID" value="TRL20380.1"/>
    <property type="molecule type" value="Genomic_DNA"/>
</dbReference>
<dbReference type="Proteomes" id="UP000316781">
    <property type="component" value="Unassembled WGS sequence"/>
</dbReference>
<accession>A0A549SCB1</accession>
<dbReference type="SUPFAM" id="SSF52200">
    <property type="entry name" value="Toll/Interleukin receptor TIR domain"/>
    <property type="match status" value="1"/>
</dbReference>
<dbReference type="RefSeq" id="WP_142864801.1">
    <property type="nucleotide sequence ID" value="NZ_VJMF01000159.1"/>
</dbReference>
<dbReference type="PROSITE" id="PS50104">
    <property type="entry name" value="TIR"/>
    <property type="match status" value="1"/>
</dbReference>
<dbReference type="SMART" id="SM00255">
    <property type="entry name" value="TIR"/>
    <property type="match status" value="1"/>
</dbReference>
<dbReference type="InterPro" id="IPR000157">
    <property type="entry name" value="TIR_dom"/>
</dbReference>
<feature type="domain" description="TIR" evidence="1">
    <location>
        <begin position="1"/>
        <end position="142"/>
    </location>
</feature>
<proteinExistence type="predicted"/>
<reference evidence="2 3" key="1">
    <citation type="submission" date="2019-07" db="EMBL/GenBank/DDBJ databases">
        <title>Ln-dependent methylotrophs.</title>
        <authorList>
            <person name="Tani A."/>
        </authorList>
    </citation>
    <scope>NUCLEOTIDE SEQUENCE [LARGE SCALE GENOMIC DNA]</scope>
    <source>
        <strain evidence="2 3">SM89A</strain>
    </source>
</reference>
<dbReference type="AlphaFoldDB" id="A0A549SCB1"/>
<evidence type="ECO:0000259" key="1">
    <source>
        <dbReference type="PROSITE" id="PS50104"/>
    </source>
</evidence>
<sequence length="315" mass="35503">MARLFLSYSHADEALRSRLETHLAMLKRDGHIETWNDRRLNAGDEFDRGIRAELERADVILLLISPDFLASNYCFDVEVMRAMERHEAGEARVIPVILRHCDWLNAPFGKLLAAPKDGKPVQSWPDLDEAFLDVVRKIRDALPATGHSREPVLRAAVDSQRISEPGPRSSNLRIRQSFTDADRDVFLHDGFDYMARFFEASLEELQARHASIRTTFRRLDANRFTAVVYRAGAAVARCKIALGGMFGSGVTFSYSDQAADNSCNESLSVEADDQGLYFKAMGMASMGRGADRHLTFEGAAEYYWGLLIEPLQRVR</sequence>
<evidence type="ECO:0000313" key="3">
    <source>
        <dbReference type="Proteomes" id="UP000316781"/>
    </source>
</evidence>
<evidence type="ECO:0000313" key="2">
    <source>
        <dbReference type="EMBL" id="TRL20380.1"/>
    </source>
</evidence>
<dbReference type="InterPro" id="IPR035897">
    <property type="entry name" value="Toll_tir_struct_dom_sf"/>
</dbReference>
<name>A0A549SCB1_METSR</name>
<protein>
    <submittedName>
        <fullName evidence="2">Toll/interleukin-1 receptor domain-containing protein</fullName>
    </submittedName>
</protein>
<organism evidence="2 3">
    <name type="scientific">Methylosinus sporium</name>
    <dbReference type="NCBI Taxonomy" id="428"/>
    <lineage>
        <taxon>Bacteria</taxon>
        <taxon>Pseudomonadati</taxon>
        <taxon>Pseudomonadota</taxon>
        <taxon>Alphaproteobacteria</taxon>
        <taxon>Hyphomicrobiales</taxon>
        <taxon>Methylocystaceae</taxon>
        <taxon>Methylosinus</taxon>
    </lineage>
</organism>
<gene>
    <name evidence="2" type="ORF">FM996_21900</name>
</gene>
<keyword evidence="2" id="KW-0675">Receptor</keyword>